<evidence type="ECO:0000259" key="1">
    <source>
        <dbReference type="Pfam" id="PF15862"/>
    </source>
</evidence>
<accession>A0A9J6EQE4</accession>
<dbReference type="AlphaFoldDB" id="A0A9J6EQE4"/>
<name>A0A9J6EQE4_RHIMP</name>
<reference evidence="2" key="1">
    <citation type="journal article" date="2020" name="Cell">
        <title>Large-Scale Comparative Analyses of Tick Genomes Elucidate Their Genetic Diversity and Vector Capacities.</title>
        <authorList>
            <consortium name="Tick Genome and Microbiome Consortium (TIGMIC)"/>
            <person name="Jia N."/>
            <person name="Wang J."/>
            <person name="Shi W."/>
            <person name="Du L."/>
            <person name="Sun Y."/>
            <person name="Zhan W."/>
            <person name="Jiang J.F."/>
            <person name="Wang Q."/>
            <person name="Zhang B."/>
            <person name="Ji P."/>
            <person name="Bell-Sakyi L."/>
            <person name="Cui X.M."/>
            <person name="Yuan T.T."/>
            <person name="Jiang B.G."/>
            <person name="Yang W.F."/>
            <person name="Lam T.T."/>
            <person name="Chang Q.C."/>
            <person name="Ding S.J."/>
            <person name="Wang X.J."/>
            <person name="Zhu J.G."/>
            <person name="Ruan X.D."/>
            <person name="Zhao L."/>
            <person name="Wei J.T."/>
            <person name="Ye R.Z."/>
            <person name="Que T.C."/>
            <person name="Du C.H."/>
            <person name="Zhou Y.H."/>
            <person name="Cheng J.X."/>
            <person name="Dai P.F."/>
            <person name="Guo W.B."/>
            <person name="Han X.H."/>
            <person name="Huang E.J."/>
            <person name="Li L.F."/>
            <person name="Wei W."/>
            <person name="Gao Y.C."/>
            <person name="Liu J.Z."/>
            <person name="Shao H.Z."/>
            <person name="Wang X."/>
            <person name="Wang C.C."/>
            <person name="Yang T.C."/>
            <person name="Huo Q.B."/>
            <person name="Li W."/>
            <person name="Chen H.Y."/>
            <person name="Chen S.E."/>
            <person name="Zhou L.G."/>
            <person name="Ni X.B."/>
            <person name="Tian J.H."/>
            <person name="Sheng Y."/>
            <person name="Liu T."/>
            <person name="Pan Y.S."/>
            <person name="Xia L.Y."/>
            <person name="Li J."/>
            <person name="Zhao F."/>
            <person name="Cao W.C."/>
        </authorList>
    </citation>
    <scope>NUCLEOTIDE SEQUENCE</scope>
    <source>
        <strain evidence="2">Rmic-2018</strain>
    </source>
</reference>
<dbReference type="Proteomes" id="UP000821866">
    <property type="component" value="Chromosome 10"/>
</dbReference>
<gene>
    <name evidence="2" type="ORF">HPB51_002147</name>
</gene>
<feature type="domain" description="Coilin N-terminal" evidence="1">
    <location>
        <begin position="25"/>
        <end position="114"/>
    </location>
</feature>
<organism evidence="2 3">
    <name type="scientific">Rhipicephalus microplus</name>
    <name type="common">Cattle tick</name>
    <name type="synonym">Boophilus microplus</name>
    <dbReference type="NCBI Taxonomy" id="6941"/>
    <lineage>
        <taxon>Eukaryota</taxon>
        <taxon>Metazoa</taxon>
        <taxon>Ecdysozoa</taxon>
        <taxon>Arthropoda</taxon>
        <taxon>Chelicerata</taxon>
        <taxon>Arachnida</taxon>
        <taxon>Acari</taxon>
        <taxon>Parasitiformes</taxon>
        <taxon>Ixodida</taxon>
        <taxon>Ixodoidea</taxon>
        <taxon>Ixodidae</taxon>
        <taxon>Rhipicephalinae</taxon>
        <taxon>Rhipicephalus</taxon>
        <taxon>Boophilus</taxon>
    </lineage>
</organism>
<protein>
    <recommendedName>
        <fullName evidence="1">Coilin N-terminal domain-containing protein</fullName>
    </recommendedName>
</protein>
<dbReference type="EMBL" id="JABSTU010000002">
    <property type="protein sequence ID" value="KAH8036609.1"/>
    <property type="molecule type" value="Genomic_DNA"/>
</dbReference>
<evidence type="ECO:0000313" key="3">
    <source>
        <dbReference type="Proteomes" id="UP000821866"/>
    </source>
</evidence>
<evidence type="ECO:0000313" key="2">
    <source>
        <dbReference type="EMBL" id="KAH8036609.1"/>
    </source>
</evidence>
<reference evidence="2" key="2">
    <citation type="submission" date="2021-09" db="EMBL/GenBank/DDBJ databases">
        <authorList>
            <person name="Jia N."/>
            <person name="Wang J."/>
            <person name="Shi W."/>
            <person name="Du L."/>
            <person name="Sun Y."/>
            <person name="Zhan W."/>
            <person name="Jiang J."/>
            <person name="Wang Q."/>
            <person name="Zhang B."/>
            <person name="Ji P."/>
            <person name="Sakyi L.B."/>
            <person name="Cui X."/>
            <person name="Yuan T."/>
            <person name="Jiang B."/>
            <person name="Yang W."/>
            <person name="Lam T.T.-Y."/>
            <person name="Chang Q."/>
            <person name="Ding S."/>
            <person name="Wang X."/>
            <person name="Zhu J."/>
            <person name="Ruan X."/>
            <person name="Zhao L."/>
            <person name="Wei J."/>
            <person name="Que T."/>
            <person name="Du C."/>
            <person name="Cheng J."/>
            <person name="Dai P."/>
            <person name="Han X."/>
            <person name="Huang E."/>
            <person name="Gao Y."/>
            <person name="Liu J."/>
            <person name="Shao H."/>
            <person name="Ye R."/>
            <person name="Li L."/>
            <person name="Wei W."/>
            <person name="Wang X."/>
            <person name="Wang C."/>
            <person name="Huo Q."/>
            <person name="Li W."/>
            <person name="Guo W."/>
            <person name="Chen H."/>
            <person name="Chen S."/>
            <person name="Zhou L."/>
            <person name="Zhou L."/>
            <person name="Ni X."/>
            <person name="Tian J."/>
            <person name="Zhou Y."/>
            <person name="Sheng Y."/>
            <person name="Liu T."/>
            <person name="Pan Y."/>
            <person name="Xia L."/>
            <person name="Li J."/>
            <person name="Zhao F."/>
            <person name="Cao W."/>
        </authorList>
    </citation>
    <scope>NUCLEOTIDE SEQUENCE</scope>
    <source>
        <strain evidence="2">Rmic-2018</strain>
        <tissue evidence="2">Larvae</tissue>
    </source>
</reference>
<comment type="caution">
    <text evidence="2">The sequence shown here is derived from an EMBL/GenBank/DDBJ whole genome shotgun (WGS) entry which is preliminary data.</text>
</comment>
<dbReference type="VEuPathDB" id="VectorBase:LOC119179820"/>
<dbReference type="InterPro" id="IPR031722">
    <property type="entry name" value="Coilin_N"/>
</dbReference>
<dbReference type="Pfam" id="PF15862">
    <property type="entry name" value="Coilin_N"/>
    <property type="match status" value="1"/>
</dbReference>
<sequence>MANNGASGMVRVKLDLRCVVRHRGPHNLVWIIADRSETPTIGHFARLVQSKYGVPKSAELYLDDALLPHGEPIAMLNDKDTVRVVGAIKQQSSSSSLEPIANAEPSSVTDERIKTEIKQEDPGSSSSVHVACPIAIKLESSDSDPSDEGGMELSQVTPQPIKRKVKWQNPSSGGSIDVAAAVHIPPSDLDSYTGMATIHRYLMRSEVPLASPELVVPTGEMRLVLHCHASAKSKGYFAPPQNRRDKRLPFVLDVQEEIDKLMKIRLAPSCS</sequence>
<keyword evidence="3" id="KW-1185">Reference proteome</keyword>
<proteinExistence type="predicted"/>